<evidence type="ECO:0000256" key="1">
    <source>
        <dbReference type="SAM" id="Phobius"/>
    </source>
</evidence>
<feature type="transmembrane region" description="Helical" evidence="1">
    <location>
        <begin position="196"/>
        <end position="216"/>
    </location>
</feature>
<feature type="transmembrane region" description="Helical" evidence="1">
    <location>
        <begin position="160"/>
        <end position="184"/>
    </location>
</feature>
<feature type="transmembrane region" description="Helical" evidence="1">
    <location>
        <begin position="262"/>
        <end position="281"/>
    </location>
</feature>
<evidence type="ECO:0008006" key="4">
    <source>
        <dbReference type="Google" id="ProtNLM"/>
    </source>
</evidence>
<reference evidence="2 3" key="1">
    <citation type="submission" date="2023-11" db="EMBL/GenBank/DDBJ databases">
        <title>Novel species in genus Nocardioides.</title>
        <authorList>
            <person name="Zhou H."/>
        </authorList>
    </citation>
    <scope>NUCLEOTIDE SEQUENCE [LARGE SCALE GENOMIC DNA]</scope>
    <source>
        <strain evidence="2 3">S-58</strain>
    </source>
</reference>
<gene>
    <name evidence="2" type="ORF">SFC79_09010</name>
</gene>
<keyword evidence="1" id="KW-0472">Membrane</keyword>
<proteinExistence type="predicted"/>
<feature type="transmembrane region" description="Helical" evidence="1">
    <location>
        <begin position="364"/>
        <end position="387"/>
    </location>
</feature>
<keyword evidence="1" id="KW-1133">Transmembrane helix</keyword>
<keyword evidence="3" id="KW-1185">Reference proteome</keyword>
<organism evidence="2 3">
    <name type="scientific">Nocardioides renjunii</name>
    <dbReference type="NCBI Taxonomy" id="3095075"/>
    <lineage>
        <taxon>Bacteria</taxon>
        <taxon>Bacillati</taxon>
        <taxon>Actinomycetota</taxon>
        <taxon>Actinomycetes</taxon>
        <taxon>Propionibacteriales</taxon>
        <taxon>Nocardioidaceae</taxon>
        <taxon>Nocardioides</taxon>
    </lineage>
</organism>
<protein>
    <recommendedName>
        <fullName evidence="4">Membrane protein YfhO</fullName>
    </recommendedName>
</protein>
<evidence type="ECO:0000313" key="3">
    <source>
        <dbReference type="Proteomes" id="UP001291999"/>
    </source>
</evidence>
<sequence length="588" mass="60794">MRRRTSEGALRAAPVLWSLLLAVVLLGGALGPGFVLTYDMVWVPDLSVRPDFLGLGSGLPRAVPSDLVVALLDEVVPGMLLQKAALLLSLVLAGVGAWRLLPPGNWVASVAAATVYVWNPFVVERLGIGHWPLLMTYAALPWILRAARGWGAGERTSAGVVLWVAVGSLSPVGGILAAVFALLCVAAPRAGARRRLLWTGCAAAALNAPWIVAGALHASNAVSDPVGVEVFAARGEGGAPTLVSLLGLGGIWNADVVPVSRTTWAGVVAVLLVLVVCAAGVRAWRRSSPRGEVVALTTAGVVGLLVALAGSVAPGAVEWLVAHVPGGGLVRDGSRFVALLAPLQAILFGFGVARIAAAVPARQLGATVATGLVLAPLALMPDAAWGLSGQLRAVSYPDELAEARAAMQEERAAGAAGDLLSLPFTSYRRPGWNHGRRVLDPVGRWFPVDYLASDTLVVSGRVVGGEDERAARVADLLGTLTGAELTQALRDEGIGWVVVDREATRAVAAETGEEPPDVAGAVEVHGGRLYTLSRLGPGDVADPEPPGGRRLAYALLALAWASAAAAVVLAAARLVLVRTGRGEMRRRR</sequence>
<keyword evidence="1" id="KW-0812">Transmembrane</keyword>
<name>A0ABU5KAL8_9ACTN</name>
<accession>A0ABU5KAL8</accession>
<feature type="transmembrane region" description="Helical" evidence="1">
    <location>
        <begin position="84"/>
        <end position="100"/>
    </location>
</feature>
<feature type="transmembrane region" description="Helical" evidence="1">
    <location>
        <begin position="12"/>
        <end position="32"/>
    </location>
</feature>
<feature type="transmembrane region" description="Helical" evidence="1">
    <location>
        <begin position="551"/>
        <end position="576"/>
    </location>
</feature>
<feature type="transmembrane region" description="Helical" evidence="1">
    <location>
        <begin position="336"/>
        <end position="357"/>
    </location>
</feature>
<dbReference type="EMBL" id="JAXQPW010000002">
    <property type="protein sequence ID" value="MDZ5661898.1"/>
    <property type="molecule type" value="Genomic_DNA"/>
</dbReference>
<feature type="transmembrane region" description="Helical" evidence="1">
    <location>
        <begin position="293"/>
        <end position="316"/>
    </location>
</feature>
<dbReference type="RefSeq" id="WP_322424090.1">
    <property type="nucleotide sequence ID" value="NZ_JAXQPW010000002.1"/>
</dbReference>
<dbReference type="Proteomes" id="UP001291999">
    <property type="component" value="Unassembled WGS sequence"/>
</dbReference>
<evidence type="ECO:0000313" key="2">
    <source>
        <dbReference type="EMBL" id="MDZ5661898.1"/>
    </source>
</evidence>
<feature type="transmembrane region" description="Helical" evidence="1">
    <location>
        <begin position="106"/>
        <end position="123"/>
    </location>
</feature>
<comment type="caution">
    <text evidence="2">The sequence shown here is derived from an EMBL/GenBank/DDBJ whole genome shotgun (WGS) entry which is preliminary data.</text>
</comment>